<sequence>MHHSVPVHNKTVKQLTKLRNKKGAGFQAHRAFQQKKADAQDPADQEGWFRSMHTVFEEIDVTFRFLNPATPQRFLDLGCCPGGFASYILSRYPKTSGVGISLPIEHGGHAFLLEDYLRPRFEIIWGDFTKYQLGPMFMDDPTLEMLPAIVGQPLPLPFSLGSIAPERFDVIIVDGHPLRGLDSNGGKRVGETSQSAEFYTMGDQIFISQLITALQAVLTSFSSLPNFSSTSSSSVNAQGPTVVMKLSKPERLITAQVMYMFDVLSASVGTWKPIHMHATRSTFYLIAMGVGRSLRYQPVFIAGPAPCGRPGSASSPLTSPSPPSQPSPREFPPILAMQAIRHYLDSLRCLWFSLKYGGSSQTPRSEASGSDIGSPVHSHLGSPRRLQPGDLNFIVSEDVIVNEYRPRLEQLSRHVWEVEKASLSGWYKTEGFS</sequence>
<dbReference type="STRING" id="1884261.A0A5C3Q9U0"/>
<dbReference type="InterPro" id="IPR029063">
    <property type="entry name" value="SAM-dependent_MTases_sf"/>
</dbReference>
<dbReference type="OrthoDB" id="417125at2759"/>
<feature type="domain" description="Ribosomal RNA methyltransferase FtsJ" evidence="2">
    <location>
        <begin position="57"/>
        <end position="289"/>
    </location>
</feature>
<dbReference type="Pfam" id="PF01728">
    <property type="entry name" value="FtsJ"/>
    <property type="match status" value="1"/>
</dbReference>
<dbReference type="Proteomes" id="UP000305067">
    <property type="component" value="Unassembled WGS sequence"/>
</dbReference>
<feature type="region of interest" description="Disordered" evidence="1">
    <location>
        <begin position="362"/>
        <end position="384"/>
    </location>
</feature>
<dbReference type="GO" id="GO:0032259">
    <property type="term" value="P:methylation"/>
    <property type="evidence" value="ECO:0007669"/>
    <property type="project" value="InterPro"/>
</dbReference>
<keyword evidence="4" id="KW-1185">Reference proteome</keyword>
<evidence type="ECO:0000256" key="1">
    <source>
        <dbReference type="SAM" id="MobiDB-lite"/>
    </source>
</evidence>
<feature type="region of interest" description="Disordered" evidence="1">
    <location>
        <begin position="311"/>
        <end position="331"/>
    </location>
</feature>
<dbReference type="AlphaFoldDB" id="A0A5C3Q9U0"/>
<protein>
    <recommendedName>
        <fullName evidence="2">Ribosomal RNA methyltransferase FtsJ domain-containing protein</fullName>
    </recommendedName>
</protein>
<feature type="compositionally biased region" description="Pro residues" evidence="1">
    <location>
        <begin position="319"/>
        <end position="331"/>
    </location>
</feature>
<organism evidence="3 4">
    <name type="scientific">Pterulicium gracile</name>
    <dbReference type="NCBI Taxonomy" id="1884261"/>
    <lineage>
        <taxon>Eukaryota</taxon>
        <taxon>Fungi</taxon>
        <taxon>Dikarya</taxon>
        <taxon>Basidiomycota</taxon>
        <taxon>Agaricomycotina</taxon>
        <taxon>Agaricomycetes</taxon>
        <taxon>Agaricomycetidae</taxon>
        <taxon>Agaricales</taxon>
        <taxon>Pleurotineae</taxon>
        <taxon>Pterulaceae</taxon>
        <taxon>Pterulicium</taxon>
    </lineage>
</organism>
<dbReference type="GO" id="GO:0008168">
    <property type="term" value="F:methyltransferase activity"/>
    <property type="evidence" value="ECO:0007669"/>
    <property type="project" value="InterPro"/>
</dbReference>
<accession>A0A5C3Q9U0</accession>
<evidence type="ECO:0000313" key="4">
    <source>
        <dbReference type="Proteomes" id="UP000305067"/>
    </source>
</evidence>
<dbReference type="InterPro" id="IPR002877">
    <property type="entry name" value="RNA_MeTrfase_FtsJ_dom"/>
</dbReference>
<dbReference type="SUPFAM" id="SSF53335">
    <property type="entry name" value="S-adenosyl-L-methionine-dependent methyltransferases"/>
    <property type="match status" value="1"/>
</dbReference>
<gene>
    <name evidence="3" type="ORF">BDV98DRAFT_596939</name>
</gene>
<name>A0A5C3Q9U0_9AGAR</name>
<dbReference type="Gene3D" id="3.40.50.150">
    <property type="entry name" value="Vaccinia Virus protein VP39"/>
    <property type="match status" value="1"/>
</dbReference>
<reference evidence="3 4" key="1">
    <citation type="journal article" date="2019" name="Nat. Ecol. Evol.">
        <title>Megaphylogeny resolves global patterns of mushroom evolution.</title>
        <authorList>
            <person name="Varga T."/>
            <person name="Krizsan K."/>
            <person name="Foldi C."/>
            <person name="Dima B."/>
            <person name="Sanchez-Garcia M."/>
            <person name="Sanchez-Ramirez S."/>
            <person name="Szollosi G.J."/>
            <person name="Szarkandi J.G."/>
            <person name="Papp V."/>
            <person name="Albert L."/>
            <person name="Andreopoulos W."/>
            <person name="Angelini C."/>
            <person name="Antonin V."/>
            <person name="Barry K.W."/>
            <person name="Bougher N.L."/>
            <person name="Buchanan P."/>
            <person name="Buyck B."/>
            <person name="Bense V."/>
            <person name="Catcheside P."/>
            <person name="Chovatia M."/>
            <person name="Cooper J."/>
            <person name="Damon W."/>
            <person name="Desjardin D."/>
            <person name="Finy P."/>
            <person name="Geml J."/>
            <person name="Haridas S."/>
            <person name="Hughes K."/>
            <person name="Justo A."/>
            <person name="Karasinski D."/>
            <person name="Kautmanova I."/>
            <person name="Kiss B."/>
            <person name="Kocsube S."/>
            <person name="Kotiranta H."/>
            <person name="LaButti K.M."/>
            <person name="Lechner B.E."/>
            <person name="Liimatainen K."/>
            <person name="Lipzen A."/>
            <person name="Lukacs Z."/>
            <person name="Mihaltcheva S."/>
            <person name="Morgado L.N."/>
            <person name="Niskanen T."/>
            <person name="Noordeloos M.E."/>
            <person name="Ohm R.A."/>
            <person name="Ortiz-Santana B."/>
            <person name="Ovrebo C."/>
            <person name="Racz N."/>
            <person name="Riley R."/>
            <person name="Savchenko A."/>
            <person name="Shiryaev A."/>
            <person name="Soop K."/>
            <person name="Spirin V."/>
            <person name="Szebenyi C."/>
            <person name="Tomsovsky M."/>
            <person name="Tulloss R.E."/>
            <person name="Uehling J."/>
            <person name="Grigoriev I.V."/>
            <person name="Vagvolgyi C."/>
            <person name="Papp T."/>
            <person name="Martin F.M."/>
            <person name="Miettinen O."/>
            <person name="Hibbett D.S."/>
            <person name="Nagy L.G."/>
        </authorList>
    </citation>
    <scope>NUCLEOTIDE SEQUENCE [LARGE SCALE GENOMIC DNA]</scope>
    <source>
        <strain evidence="3 4">CBS 309.79</strain>
    </source>
</reference>
<dbReference type="EMBL" id="ML178850">
    <property type="protein sequence ID" value="TFK97150.1"/>
    <property type="molecule type" value="Genomic_DNA"/>
</dbReference>
<evidence type="ECO:0000259" key="2">
    <source>
        <dbReference type="Pfam" id="PF01728"/>
    </source>
</evidence>
<evidence type="ECO:0000313" key="3">
    <source>
        <dbReference type="EMBL" id="TFK97150.1"/>
    </source>
</evidence>
<proteinExistence type="predicted"/>